<dbReference type="GeneID" id="34528226"/>
<name>J7SA62_HUIN7</name>
<evidence type="ECO:0000256" key="2">
    <source>
        <dbReference type="SAM" id="MobiDB-lite"/>
    </source>
</evidence>
<dbReference type="KEGG" id="kng:KNAG_0K00940"/>
<evidence type="ECO:0000313" key="4">
    <source>
        <dbReference type="Proteomes" id="UP000006310"/>
    </source>
</evidence>
<feature type="compositionally biased region" description="Basic and acidic residues" evidence="2">
    <location>
        <begin position="56"/>
        <end position="70"/>
    </location>
</feature>
<protein>
    <submittedName>
        <fullName evidence="3">Uncharacterized protein</fullName>
    </submittedName>
</protein>
<feature type="compositionally biased region" description="Polar residues" evidence="2">
    <location>
        <begin position="72"/>
        <end position="83"/>
    </location>
</feature>
<dbReference type="RefSeq" id="XP_022466704.1">
    <property type="nucleotide sequence ID" value="XM_022610404.1"/>
</dbReference>
<accession>J7SA62</accession>
<evidence type="ECO:0000313" key="3">
    <source>
        <dbReference type="EMBL" id="CCK72459.1"/>
    </source>
</evidence>
<feature type="coiled-coil region" evidence="1">
    <location>
        <begin position="236"/>
        <end position="295"/>
    </location>
</feature>
<dbReference type="HOGENOM" id="CLU_586677_0_0_1"/>
<dbReference type="AlphaFoldDB" id="J7SA62"/>
<feature type="region of interest" description="Disordered" evidence="2">
    <location>
        <begin position="1"/>
        <end position="107"/>
    </location>
</feature>
<sequence>MVESNSEKENMDVDAKEFLTEDNLESKESGKSRRSKFGFGWLKRSHGSSKSKKVKSKEIENIQYQQKEDDCNNSSQSISGQEDTSTDLEKSQFTSTNPANIWEEKTMKGRQVLAGSVESSFDGIGDSSSKYSSSHSSDSGINYTGFSVTNNTRHSIDLLNLEMDNTEYDGAQAKKSSGAGTIKGGNPADLLPSKKYVESIPVERVKEKAESINLQLDWDGTSDILEAVFFCFRKLIEDKDDANRLLSEDNKQLAQQLEENNKRSTSDLEESQKIISKLQNDLKELELSIESENKMFYTVVQEVEMKSAQELSRHKESIEQKAIEKIKLLQDENKNIKGQLELHTKWRAGSLDFITSFCDVFRDCASPETISRYKHFLETIDENWPQSTDSVLDETQQKLMNQIIPEFLSDILCDRFFIEVGTSFNNCLETNQNLLISNRSLKRKLLNGKRIVKETEELMFKDYSVF</sequence>
<evidence type="ECO:0000256" key="1">
    <source>
        <dbReference type="SAM" id="Coils"/>
    </source>
</evidence>
<proteinExistence type="predicted"/>
<feature type="compositionally biased region" description="Basic and acidic residues" evidence="2">
    <location>
        <begin position="1"/>
        <end position="31"/>
    </location>
</feature>
<keyword evidence="4" id="KW-1185">Reference proteome</keyword>
<organism evidence="3 4">
    <name type="scientific">Huiozyma naganishii (strain ATCC MYA-139 / BCRC 22969 / CBS 8797 / KCTC 17520 / NBRC 10181 / NCYC 3082 / Yp74L-3)</name>
    <name type="common">Yeast</name>
    <name type="synonym">Kazachstania naganishii</name>
    <dbReference type="NCBI Taxonomy" id="1071383"/>
    <lineage>
        <taxon>Eukaryota</taxon>
        <taxon>Fungi</taxon>
        <taxon>Dikarya</taxon>
        <taxon>Ascomycota</taxon>
        <taxon>Saccharomycotina</taxon>
        <taxon>Saccharomycetes</taxon>
        <taxon>Saccharomycetales</taxon>
        <taxon>Saccharomycetaceae</taxon>
        <taxon>Huiozyma</taxon>
    </lineage>
</organism>
<gene>
    <name evidence="3" type="primary">KNAG0K00940</name>
    <name evidence="3" type="ordered locus">KNAG_0K00940</name>
</gene>
<dbReference type="Proteomes" id="UP000006310">
    <property type="component" value="Chromosome 11"/>
</dbReference>
<feature type="compositionally biased region" description="Basic residues" evidence="2">
    <location>
        <begin position="43"/>
        <end position="55"/>
    </location>
</feature>
<reference evidence="4" key="2">
    <citation type="submission" date="2012-08" db="EMBL/GenBank/DDBJ databases">
        <title>Genome sequence of Kazachstania naganishii.</title>
        <authorList>
            <person name="Gordon J.L."/>
            <person name="Armisen D."/>
            <person name="Proux-Wera E."/>
            <person name="OhEigeartaigh S.S."/>
            <person name="Byrne K.P."/>
            <person name="Wolfe K.H."/>
        </authorList>
    </citation>
    <scope>NUCLEOTIDE SEQUENCE [LARGE SCALE GENOMIC DNA]</scope>
    <source>
        <strain evidence="4">ATCC MYA-139 / BCRC 22969 / CBS 8797 / CCRC 22969 / KCTC 17520 / NBRC 10181 / NCYC 3082</strain>
    </source>
</reference>
<reference evidence="3 4" key="1">
    <citation type="journal article" date="2011" name="Proc. Natl. Acad. Sci. U.S.A.">
        <title>Evolutionary erosion of yeast sex chromosomes by mating-type switching accidents.</title>
        <authorList>
            <person name="Gordon J.L."/>
            <person name="Armisen D."/>
            <person name="Proux-Wera E."/>
            <person name="Oheigeartaigh S.S."/>
            <person name="Byrne K.P."/>
            <person name="Wolfe K.H."/>
        </authorList>
    </citation>
    <scope>NUCLEOTIDE SEQUENCE [LARGE SCALE GENOMIC DNA]</scope>
    <source>
        <strain evidence="4">ATCC MYA-139 / BCRC 22969 / CBS 8797 / CCRC 22969 / KCTC 17520 / NBRC 10181 / NCYC 3082</strain>
    </source>
</reference>
<keyword evidence="1" id="KW-0175">Coiled coil</keyword>
<dbReference type="EMBL" id="HE978324">
    <property type="protein sequence ID" value="CCK72459.1"/>
    <property type="molecule type" value="Genomic_DNA"/>
</dbReference>